<evidence type="ECO:0000313" key="2">
    <source>
        <dbReference type="EMBL" id="WOK07612.1"/>
    </source>
</evidence>
<keyword evidence="3" id="KW-1185">Reference proteome</keyword>
<feature type="transmembrane region" description="Helical" evidence="1">
    <location>
        <begin position="142"/>
        <end position="160"/>
    </location>
</feature>
<feature type="transmembrane region" description="Helical" evidence="1">
    <location>
        <begin position="385"/>
        <end position="402"/>
    </location>
</feature>
<accession>A0ABZ0IVE6</accession>
<feature type="transmembrane region" description="Helical" evidence="1">
    <location>
        <begin position="97"/>
        <end position="130"/>
    </location>
</feature>
<proteinExistence type="predicted"/>
<protein>
    <recommendedName>
        <fullName evidence="4">Glycosyltransferase RgtA/B/C/D-like domain-containing protein</fullName>
    </recommendedName>
</protein>
<dbReference type="EMBL" id="CP136051">
    <property type="protein sequence ID" value="WOK07612.1"/>
    <property type="molecule type" value="Genomic_DNA"/>
</dbReference>
<evidence type="ECO:0008006" key="4">
    <source>
        <dbReference type="Google" id="ProtNLM"/>
    </source>
</evidence>
<feature type="transmembrane region" description="Helical" evidence="1">
    <location>
        <begin position="197"/>
        <end position="226"/>
    </location>
</feature>
<evidence type="ECO:0000256" key="1">
    <source>
        <dbReference type="SAM" id="Phobius"/>
    </source>
</evidence>
<gene>
    <name evidence="2" type="ORF">RT717_03115</name>
</gene>
<keyword evidence="1" id="KW-1133">Transmembrane helix</keyword>
<evidence type="ECO:0000313" key="3">
    <source>
        <dbReference type="Proteomes" id="UP001302349"/>
    </source>
</evidence>
<reference evidence="2 3" key="1">
    <citation type="journal article" date="2023" name="Microbiol. Resour. Announc.">
        <title>Complete Genome Sequence of Imperialibacter roseus strain P4T.</title>
        <authorList>
            <person name="Tizabi D.R."/>
            <person name="Bachvaroff T."/>
            <person name="Hill R.T."/>
        </authorList>
    </citation>
    <scope>NUCLEOTIDE SEQUENCE [LARGE SCALE GENOMIC DNA]</scope>
    <source>
        <strain evidence="2 3">P4T</strain>
    </source>
</reference>
<dbReference type="Proteomes" id="UP001302349">
    <property type="component" value="Chromosome"/>
</dbReference>
<organism evidence="2 3">
    <name type="scientific">Imperialibacter roseus</name>
    <dbReference type="NCBI Taxonomy" id="1324217"/>
    <lineage>
        <taxon>Bacteria</taxon>
        <taxon>Pseudomonadati</taxon>
        <taxon>Bacteroidota</taxon>
        <taxon>Cytophagia</taxon>
        <taxon>Cytophagales</taxon>
        <taxon>Flammeovirgaceae</taxon>
        <taxon>Imperialibacter</taxon>
    </lineage>
</organism>
<feature type="transmembrane region" description="Helical" evidence="1">
    <location>
        <begin position="302"/>
        <end position="320"/>
    </location>
</feature>
<keyword evidence="1" id="KW-0472">Membrane</keyword>
<name>A0ABZ0IVE6_9BACT</name>
<dbReference type="RefSeq" id="WP_317490283.1">
    <property type="nucleotide sequence ID" value="NZ_CP136051.1"/>
</dbReference>
<keyword evidence="1" id="KW-0812">Transmembrane</keyword>
<feature type="transmembrane region" description="Helical" evidence="1">
    <location>
        <begin position="353"/>
        <end position="373"/>
    </location>
</feature>
<sequence length="417" mass="46770">MIIGSLLLVIIGWACLQFARPVFGTRATLILMSVKVAAGMIAMVYYLHIRHEGDLFYYDEKASEYLTDIQAGYPIWDFLAQEADPAAKATPQNRTFFFVKIIVVLYMVLGSSIWLSSVFLTFISFLSVVYLVKRVHLTGVDVRWPVILIFFLWPSIAIWGSGVSKETLMLAGISILFGAVVPFFSGNRSNWLLHTALLVLALLVLAKLRIFVLLSLLPFLFGTMLFKILQRYMQKPALRWALGIAGVILIVSLVVTFSYSDTSFNPGYVVKAFTDNHAAIVAQSMPEHVVLGLGTLWQWPQIVLQAMLGAVAGMFGPFLWEVNATSEILLLLEPVLLLTLFFTNSGLRKRLPVFIWMPLLAYILFTSSMITLSTPNYGSLSRYRLAFYPMLIFLASFQHPWLSKISKLKLLEGNSGV</sequence>
<feature type="transmembrane region" description="Helical" evidence="1">
    <location>
        <begin position="327"/>
        <end position="347"/>
    </location>
</feature>
<feature type="transmembrane region" description="Helical" evidence="1">
    <location>
        <begin position="238"/>
        <end position="259"/>
    </location>
</feature>
<feature type="transmembrane region" description="Helical" evidence="1">
    <location>
        <begin position="29"/>
        <end position="47"/>
    </location>
</feature>
<feature type="transmembrane region" description="Helical" evidence="1">
    <location>
        <begin position="167"/>
        <end position="185"/>
    </location>
</feature>